<protein>
    <submittedName>
        <fullName evidence="2">Phage holin family protein</fullName>
    </submittedName>
</protein>
<organism evidence="2 3">
    <name type="scientific">Piscinibacterium candidicorallinum</name>
    <dbReference type="NCBI Taxonomy" id="1793872"/>
    <lineage>
        <taxon>Bacteria</taxon>
        <taxon>Pseudomonadati</taxon>
        <taxon>Pseudomonadota</taxon>
        <taxon>Betaproteobacteria</taxon>
        <taxon>Burkholderiales</taxon>
        <taxon>Piscinibacterium</taxon>
    </lineage>
</organism>
<dbReference type="Pfam" id="PF04020">
    <property type="entry name" value="Phage_holin_4_2"/>
    <property type="match status" value="1"/>
</dbReference>
<accession>A0ABV7H9R0</accession>
<comment type="caution">
    <text evidence="2">The sequence shown here is derived from an EMBL/GenBank/DDBJ whole genome shotgun (WGS) entry which is preliminary data.</text>
</comment>
<keyword evidence="3" id="KW-1185">Reference proteome</keyword>
<dbReference type="EMBL" id="JBHRTI010000010">
    <property type="protein sequence ID" value="MFC3149379.1"/>
    <property type="molecule type" value="Genomic_DNA"/>
</dbReference>
<dbReference type="InterPro" id="IPR007165">
    <property type="entry name" value="Phage_holin_4_2"/>
</dbReference>
<name>A0ABV7H9R0_9BURK</name>
<feature type="transmembrane region" description="Helical" evidence="1">
    <location>
        <begin position="53"/>
        <end position="77"/>
    </location>
</feature>
<dbReference type="Proteomes" id="UP001595556">
    <property type="component" value="Unassembled WGS sequence"/>
</dbReference>
<evidence type="ECO:0000313" key="2">
    <source>
        <dbReference type="EMBL" id="MFC3149379.1"/>
    </source>
</evidence>
<evidence type="ECO:0000256" key="1">
    <source>
        <dbReference type="SAM" id="Phobius"/>
    </source>
</evidence>
<dbReference type="RefSeq" id="WP_054126892.1">
    <property type="nucleotide sequence ID" value="NZ_CP180191.1"/>
</dbReference>
<proteinExistence type="predicted"/>
<dbReference type="PANTHER" id="PTHR37309">
    <property type="entry name" value="SLR0284 PROTEIN"/>
    <property type="match status" value="1"/>
</dbReference>
<sequence length="116" mass="12329">MRLLLVWVLNACALLAVAYLMPGIHVTSFWSALIAAAVLGVVNTLVRPVLVLLTLPVSVLTLGLFLFVLNGLLFWAAGSVLDGFKVDGFWVAVFGAILYGIIGYLLSMLIPAKGKG</sequence>
<keyword evidence="1" id="KW-1133">Transmembrane helix</keyword>
<dbReference type="PANTHER" id="PTHR37309:SF1">
    <property type="entry name" value="SLR0284 PROTEIN"/>
    <property type="match status" value="1"/>
</dbReference>
<gene>
    <name evidence="2" type="ORF">ACFOEN_17280</name>
</gene>
<keyword evidence="1" id="KW-0812">Transmembrane</keyword>
<reference evidence="3" key="1">
    <citation type="journal article" date="2019" name="Int. J. Syst. Evol. Microbiol.">
        <title>The Global Catalogue of Microorganisms (GCM) 10K type strain sequencing project: providing services to taxonomists for standard genome sequencing and annotation.</title>
        <authorList>
            <consortium name="The Broad Institute Genomics Platform"/>
            <consortium name="The Broad Institute Genome Sequencing Center for Infectious Disease"/>
            <person name="Wu L."/>
            <person name="Ma J."/>
        </authorList>
    </citation>
    <scope>NUCLEOTIDE SEQUENCE [LARGE SCALE GENOMIC DNA]</scope>
    <source>
        <strain evidence="3">KCTC 52168</strain>
    </source>
</reference>
<feature type="transmembrane region" description="Helical" evidence="1">
    <location>
        <begin position="89"/>
        <end position="110"/>
    </location>
</feature>
<evidence type="ECO:0000313" key="3">
    <source>
        <dbReference type="Proteomes" id="UP001595556"/>
    </source>
</evidence>
<feature type="transmembrane region" description="Helical" evidence="1">
    <location>
        <begin position="28"/>
        <end position="46"/>
    </location>
</feature>
<keyword evidence="1" id="KW-0472">Membrane</keyword>